<evidence type="ECO:0000256" key="1">
    <source>
        <dbReference type="ARBA" id="ARBA00008558"/>
    </source>
</evidence>
<gene>
    <name evidence="3" type="ORF">ABFZ84_06970</name>
</gene>
<comment type="similarity">
    <text evidence="1">Belongs to the N-acylglucosamine 2-epimerase family.</text>
</comment>
<accession>A0ABV3Z425</accession>
<evidence type="ECO:0000256" key="2">
    <source>
        <dbReference type="ARBA" id="ARBA00023235"/>
    </source>
</evidence>
<dbReference type="InterPro" id="IPR008928">
    <property type="entry name" value="6-hairpin_glycosidase_sf"/>
</dbReference>
<dbReference type="EMBL" id="JBEHZE010000001">
    <property type="protein sequence ID" value="MEX6633288.1"/>
    <property type="molecule type" value="Genomic_DNA"/>
</dbReference>
<dbReference type="InterPro" id="IPR012341">
    <property type="entry name" value="6hp_glycosidase-like_sf"/>
</dbReference>
<keyword evidence="2" id="KW-0413">Isomerase</keyword>
<sequence length="383" mass="43792">MKSLEKSSEKFVSWFCQHALPVWAENGYNHSQGGFFEALDFHASPIMGKPRRVRSQARQIHSFSQAGLRHWNKDAESIAAKGFEYFTTTACPDMGKRGCAHLIADNGAIIDDQRDLYDQAFLLLACASRWEAAKDENARVLADNTISFMENELRGENGGWLENCRFELPRRQNPHMHLFEAFTALFRVTSDERYLSYADQIFDLFRTRFFDKKHSVIREFFDTNWTLDPSANIVEPGHMLEWVSLLTAYDAFRDSKSSDICAELYDAAITIGSDPNFYGFVDNKCDLRGSIVHSAKRLWPQTEFLRASIIMASRNHGDASDHAVSIIENFFQTYLNVMHQGLWIDEFDADGRPVSDNVPASILYHIIEAVIAVDNFQRKGQTK</sequence>
<dbReference type="PANTHER" id="PTHR15108">
    <property type="entry name" value="N-ACYLGLUCOSAMINE-2-EPIMERASE"/>
    <property type="match status" value="1"/>
</dbReference>
<name>A0ABV3Z425_9PROT</name>
<reference evidence="3 4" key="1">
    <citation type="submission" date="2024-05" db="EMBL/GenBank/DDBJ databases">
        <title>Three bacterial strains, DH-69, EH-24, and ECK-19 isolated from coastal sediments.</title>
        <authorList>
            <person name="Ye Y.-Q."/>
            <person name="Du Z.-J."/>
        </authorList>
    </citation>
    <scope>NUCLEOTIDE SEQUENCE [LARGE SCALE GENOMIC DNA]</scope>
    <source>
        <strain evidence="3 4">ECK-19</strain>
    </source>
</reference>
<evidence type="ECO:0000313" key="3">
    <source>
        <dbReference type="EMBL" id="MEX6633288.1"/>
    </source>
</evidence>
<organism evidence="3 4">
    <name type="scientific">Hyphococcus lacteus</name>
    <dbReference type="NCBI Taxonomy" id="3143536"/>
    <lineage>
        <taxon>Bacteria</taxon>
        <taxon>Pseudomonadati</taxon>
        <taxon>Pseudomonadota</taxon>
        <taxon>Alphaproteobacteria</taxon>
        <taxon>Parvularculales</taxon>
        <taxon>Parvularculaceae</taxon>
        <taxon>Hyphococcus</taxon>
    </lineage>
</organism>
<evidence type="ECO:0000313" key="4">
    <source>
        <dbReference type="Proteomes" id="UP001560685"/>
    </source>
</evidence>
<dbReference type="RefSeq" id="WP_369313244.1">
    <property type="nucleotide sequence ID" value="NZ_JBEHZE010000001.1"/>
</dbReference>
<proteinExistence type="inferred from homology"/>
<dbReference type="InterPro" id="IPR010819">
    <property type="entry name" value="AGE/CE"/>
</dbReference>
<dbReference type="Pfam" id="PF07221">
    <property type="entry name" value="GlcNAc_2-epim"/>
    <property type="match status" value="1"/>
</dbReference>
<dbReference type="SUPFAM" id="SSF48208">
    <property type="entry name" value="Six-hairpin glycosidases"/>
    <property type="match status" value="1"/>
</dbReference>
<comment type="caution">
    <text evidence="3">The sequence shown here is derived from an EMBL/GenBank/DDBJ whole genome shotgun (WGS) entry which is preliminary data.</text>
</comment>
<protein>
    <submittedName>
        <fullName evidence="3">AGE family epimerase/isomerase</fullName>
    </submittedName>
</protein>
<dbReference type="Gene3D" id="1.50.10.10">
    <property type="match status" value="1"/>
</dbReference>
<dbReference type="Proteomes" id="UP001560685">
    <property type="component" value="Unassembled WGS sequence"/>
</dbReference>
<keyword evidence="4" id="KW-1185">Reference proteome</keyword>